<dbReference type="Pfam" id="PF04432">
    <property type="entry name" value="FrhB_FdhB_C"/>
    <property type="match status" value="1"/>
</dbReference>
<evidence type="ECO:0000259" key="1">
    <source>
        <dbReference type="Pfam" id="PF04422"/>
    </source>
</evidence>
<gene>
    <name evidence="3" type="ORF">GJG86_16190</name>
</gene>
<accession>A0A6N7RT58</accession>
<organism evidence="3 4">
    <name type="scientific">Eggerthella guodeyinii</name>
    <dbReference type="NCBI Taxonomy" id="2690837"/>
    <lineage>
        <taxon>Bacteria</taxon>
        <taxon>Bacillati</taxon>
        <taxon>Actinomycetota</taxon>
        <taxon>Coriobacteriia</taxon>
        <taxon>Eggerthellales</taxon>
        <taxon>Eggerthellaceae</taxon>
        <taxon>Eggerthella</taxon>
    </lineage>
</organism>
<evidence type="ECO:0000313" key="4">
    <source>
        <dbReference type="Proteomes" id="UP000438093"/>
    </source>
</evidence>
<protein>
    <recommendedName>
        <fullName evidence="5">Coenzyme F420 hydrogenase</fullName>
    </recommendedName>
</protein>
<dbReference type="InterPro" id="IPR007516">
    <property type="entry name" value="Co_F420_Hydgase/DH_bsu_N"/>
</dbReference>
<keyword evidence="4" id="KW-1185">Reference proteome</keyword>
<dbReference type="InterPro" id="IPR007525">
    <property type="entry name" value="FrhB_FdhB_C"/>
</dbReference>
<evidence type="ECO:0000259" key="2">
    <source>
        <dbReference type="Pfam" id="PF04432"/>
    </source>
</evidence>
<dbReference type="AlphaFoldDB" id="A0A6N7RT58"/>
<dbReference type="PANTHER" id="PTHR43193:SF2">
    <property type="entry name" value="POLYFERREDOXIN PROTEIN FWDF"/>
    <property type="match status" value="1"/>
</dbReference>
<dbReference type="InterPro" id="IPR052977">
    <property type="entry name" value="Polyferredoxin-like_ET"/>
</dbReference>
<proteinExistence type="predicted"/>
<comment type="caution">
    <text evidence="3">The sequence shown here is derived from an EMBL/GenBank/DDBJ whole genome shotgun (WGS) entry which is preliminary data.</text>
</comment>
<dbReference type="Pfam" id="PF04422">
    <property type="entry name" value="FrhB_FdhB_N"/>
    <property type="match status" value="1"/>
</dbReference>
<sequence>MESRIPVKETTFPLVFAAKNRSNDIRLNSSSGGAFEALASKIIERGGVVYGCAFDDELKAVHIRCETIEDCRQCMGSKYSQSYLGTTIATIIQDVRDGRLVLFTGTPCQVDAVNKVCSKGVLTVDIVCHGVPSPLLFKTHVRFLESKIGAPVVEYEHRPKNKGWGHHERFRTKGGASFQDTRLSESWKRLFYDNRMLRPSCYACPYASEKRISDITIADYWGIEKTELGAFKDGLGVSLVMANSHQGLELLGEADMELRSSTLQDALPGNPMLTRPSKYVGDRNAVWVYLYENGYQAMLRAFHFYPSALRRFGMRGIRKMRQLLKG</sequence>
<evidence type="ECO:0000313" key="3">
    <source>
        <dbReference type="EMBL" id="MRX84020.1"/>
    </source>
</evidence>
<feature type="domain" description="Coenzyme F420 hydrogenase/dehydrogenase beta subunit N-terminal" evidence="1">
    <location>
        <begin position="15"/>
        <end position="83"/>
    </location>
</feature>
<feature type="domain" description="Coenzyme F420 hydrogenase/dehydrogenase beta subunit C-terminal" evidence="2">
    <location>
        <begin position="100"/>
        <end position="255"/>
    </location>
</feature>
<reference evidence="4" key="1">
    <citation type="submission" date="2019-08" db="EMBL/GenBank/DDBJ databases">
        <title>Arthrobacter sp. nov., isolated from plateau pika and Tibetan wild ass.</title>
        <authorList>
            <person name="Ge Y."/>
        </authorList>
    </citation>
    <scope>NUCLEOTIDE SEQUENCE [LARGE SCALE GENOMIC DNA]</scope>
    <source>
        <strain evidence="4">HF-4214</strain>
    </source>
</reference>
<dbReference type="Proteomes" id="UP000438093">
    <property type="component" value="Unassembled WGS sequence"/>
</dbReference>
<name>A0A6N7RT58_9ACTN</name>
<dbReference type="RefSeq" id="WP_154334872.1">
    <property type="nucleotide sequence ID" value="NZ_VTFY01000019.1"/>
</dbReference>
<dbReference type="PANTHER" id="PTHR43193">
    <property type="match status" value="1"/>
</dbReference>
<dbReference type="EMBL" id="VTFY01000019">
    <property type="protein sequence ID" value="MRX84020.1"/>
    <property type="molecule type" value="Genomic_DNA"/>
</dbReference>
<evidence type="ECO:0008006" key="5">
    <source>
        <dbReference type="Google" id="ProtNLM"/>
    </source>
</evidence>